<keyword evidence="2" id="KW-1185">Reference proteome</keyword>
<dbReference type="PANTHER" id="PTHR34613:SF1">
    <property type="entry name" value="SLL6017 PROTEIN"/>
    <property type="match status" value="1"/>
</dbReference>
<evidence type="ECO:0000313" key="2">
    <source>
        <dbReference type="Proteomes" id="UP000501128"/>
    </source>
</evidence>
<dbReference type="AlphaFoldDB" id="A0A7L5DSA7"/>
<protein>
    <recommendedName>
        <fullName evidence="3">Transposase (putative) YhgA-like domain-containing protein</fullName>
    </recommendedName>
</protein>
<organism evidence="1 2">
    <name type="scientific">Spirosoma rhododendri</name>
    <dbReference type="NCBI Taxonomy" id="2728024"/>
    <lineage>
        <taxon>Bacteria</taxon>
        <taxon>Pseudomonadati</taxon>
        <taxon>Bacteroidota</taxon>
        <taxon>Cytophagia</taxon>
        <taxon>Cytophagales</taxon>
        <taxon>Cytophagaceae</taxon>
        <taxon>Spirosoma</taxon>
    </lineage>
</organism>
<dbReference type="PANTHER" id="PTHR34613">
    <property type="entry name" value="SLL0800 PROTEIN"/>
    <property type="match status" value="1"/>
</dbReference>
<dbReference type="RefSeq" id="WP_169550804.1">
    <property type="nucleotide sequence ID" value="NZ_CP051677.1"/>
</dbReference>
<name>A0A7L5DSA7_9BACT</name>
<sequence length="268" mass="30895">MGKQAGQYDKIFRENLEAIIPSLIQNVLGIEAASTEELPDDVQHTKERKPDVLKRVTDVQGNTFVLQIEFQLADESQMVYRMAEYYVMLSRKYALPVEQFVIFLGSSKPTMPVRLTHRRMQFEFSLISFAQLDYRLFLRSERPEEVVLAVLADFHGNNAIDVLTQIVQRISETTESDLSLKRHINQLRILTQLRNLDINLTTVMDSIASFFKEEKDFLYIRGQERTEAKIISNLLTNTDFSAEKIADLTGVPVEFVRTVQRKQSGEVD</sequence>
<proteinExistence type="predicted"/>
<reference evidence="1 2" key="1">
    <citation type="submission" date="2020-04" db="EMBL/GenBank/DDBJ databases">
        <title>Genome sequencing of novel species.</title>
        <authorList>
            <person name="Heo J."/>
            <person name="Kim S.-J."/>
            <person name="Kim J.-S."/>
            <person name="Hong S.-B."/>
            <person name="Kwon S.-W."/>
        </authorList>
    </citation>
    <scope>NUCLEOTIDE SEQUENCE [LARGE SCALE GENOMIC DNA]</scope>
    <source>
        <strain evidence="1 2">CJU-R4</strain>
    </source>
</reference>
<accession>A0A7L5DSA7</accession>
<dbReference type="Proteomes" id="UP000501128">
    <property type="component" value="Chromosome"/>
</dbReference>
<evidence type="ECO:0000313" key="1">
    <source>
        <dbReference type="EMBL" id="QJD78837.1"/>
    </source>
</evidence>
<dbReference type="EMBL" id="CP051677">
    <property type="protein sequence ID" value="QJD78837.1"/>
    <property type="molecule type" value="Genomic_DNA"/>
</dbReference>
<gene>
    <name evidence="1" type="ORF">HH216_10655</name>
</gene>
<dbReference type="KEGG" id="srho:HH216_10655"/>
<evidence type="ECO:0008006" key="3">
    <source>
        <dbReference type="Google" id="ProtNLM"/>
    </source>
</evidence>